<dbReference type="InterPro" id="IPR038332">
    <property type="entry name" value="PPE_sf"/>
</dbReference>
<proteinExistence type="predicted"/>
<dbReference type="Gene3D" id="1.20.1260.20">
    <property type="entry name" value="PPE superfamily"/>
    <property type="match status" value="1"/>
</dbReference>
<feature type="compositionally biased region" description="Gly residues" evidence="1">
    <location>
        <begin position="188"/>
        <end position="216"/>
    </location>
</feature>
<gene>
    <name evidence="2" type="ORF">CEP50_10255</name>
</gene>
<dbReference type="AlphaFoldDB" id="A0A2T0GWJ2"/>
<reference evidence="2 3" key="1">
    <citation type="submission" date="2018-03" db="EMBL/GenBank/DDBJ databases">
        <title>Actinopolyspora mortivallis from Sahara, screening for active biomolecules.</title>
        <authorList>
            <person name="Selama O."/>
            <person name="Wellington E.M.H."/>
            <person name="Hacene H."/>
        </authorList>
    </citation>
    <scope>NUCLEOTIDE SEQUENCE [LARGE SCALE GENOMIC DNA]</scope>
    <source>
        <strain evidence="2 3">M5A</strain>
    </source>
</reference>
<evidence type="ECO:0000313" key="2">
    <source>
        <dbReference type="EMBL" id="PRW63485.1"/>
    </source>
</evidence>
<dbReference type="Proteomes" id="UP000239352">
    <property type="component" value="Unassembled WGS sequence"/>
</dbReference>
<feature type="region of interest" description="Disordered" evidence="1">
    <location>
        <begin position="1"/>
        <end position="27"/>
    </location>
</feature>
<protein>
    <recommendedName>
        <fullName evidence="4">PPE family domain-containing protein</fullName>
    </recommendedName>
</protein>
<evidence type="ECO:0000313" key="3">
    <source>
        <dbReference type="Proteomes" id="UP000239352"/>
    </source>
</evidence>
<dbReference type="EMBL" id="PVSR01000014">
    <property type="protein sequence ID" value="PRW63485.1"/>
    <property type="molecule type" value="Genomic_DNA"/>
</dbReference>
<feature type="compositionally biased region" description="Basic and acidic residues" evidence="1">
    <location>
        <begin position="8"/>
        <end position="19"/>
    </location>
</feature>
<keyword evidence="3" id="KW-1185">Reference proteome</keyword>
<organism evidence="2 3">
    <name type="scientific">Actinopolyspora mortivallis</name>
    <dbReference type="NCBI Taxonomy" id="33906"/>
    <lineage>
        <taxon>Bacteria</taxon>
        <taxon>Bacillati</taxon>
        <taxon>Actinomycetota</taxon>
        <taxon>Actinomycetes</taxon>
        <taxon>Actinopolysporales</taxon>
        <taxon>Actinopolysporaceae</taxon>
        <taxon>Actinopolyspora</taxon>
    </lineage>
</organism>
<name>A0A2T0GWJ2_ACTMO</name>
<dbReference type="InParanoid" id="A0A2T0GWJ2"/>
<evidence type="ECO:0000256" key="1">
    <source>
        <dbReference type="SAM" id="MobiDB-lite"/>
    </source>
</evidence>
<accession>A0A2T0GWJ2</accession>
<dbReference type="STRING" id="1050202.GCA_000384035_03659"/>
<comment type="caution">
    <text evidence="2">The sequence shown here is derived from an EMBL/GenBank/DDBJ whole genome shotgun (WGS) entry which is preliminary data.</text>
</comment>
<evidence type="ECO:0008006" key="4">
    <source>
        <dbReference type="Google" id="ProtNLM"/>
    </source>
</evidence>
<sequence length="405" mass="40057">MAKQVENALKKAGEAHQGRAAEAARASISEIKPIAENAAETSRRVKKALTDQNQHQHDTFYALPQEGGKLPDGRPTQMTPPTKNWAEEHGLSDIPGFGWTSDYEEKQERFQATNDEAQRVITRYSAQTASNTQGAPQFDRPGDSGETGTARASYGTSAGEVMGGSSFGGSAAPAGTASAWAPSPSGTAVGGSVGSGAAGGAGTVGGGGYVPSGSGSGSTPPPAGTGSAWSHPPDTVRGPDGTLYRQGPDGTWQRQNPYNGRWAPAPHGPPGASGASGGGARGGAAVPRGGAGSGVGAGTGVGAGGRAGGFGPRGGELAPGGRAGVGSFGPQGGGNTSASGGAGAAAGRGGGMMRGAPVAGGQQQGGEDEEHERPSWLTETEDVFTNDMQRVAPPVIGATPYEQDT</sequence>
<feature type="compositionally biased region" description="Gly residues" evidence="1">
    <location>
        <begin position="289"/>
        <end position="353"/>
    </location>
</feature>
<feature type="compositionally biased region" description="Low complexity" evidence="1">
    <location>
        <begin position="260"/>
        <end position="273"/>
    </location>
</feature>
<feature type="compositionally biased region" description="Polar residues" evidence="1">
    <location>
        <begin position="124"/>
        <end position="135"/>
    </location>
</feature>
<feature type="region of interest" description="Disordered" evidence="1">
    <location>
        <begin position="124"/>
        <end position="405"/>
    </location>
</feature>
<feature type="compositionally biased region" description="Low complexity" evidence="1">
    <location>
        <begin position="168"/>
        <end position="187"/>
    </location>
</feature>
<feature type="region of interest" description="Disordered" evidence="1">
    <location>
        <begin position="63"/>
        <end position="100"/>
    </location>
</feature>